<evidence type="ECO:0000313" key="2">
    <source>
        <dbReference type="Proteomes" id="UP001229421"/>
    </source>
</evidence>
<dbReference type="AlphaFoldDB" id="A0AAD8JV45"/>
<dbReference type="EMBL" id="JAUHHV010000010">
    <property type="protein sequence ID" value="KAK1410069.1"/>
    <property type="molecule type" value="Genomic_DNA"/>
</dbReference>
<keyword evidence="2" id="KW-1185">Reference proteome</keyword>
<proteinExistence type="predicted"/>
<reference evidence="1" key="1">
    <citation type="journal article" date="2023" name="bioRxiv">
        <title>Improved chromosome-level genome assembly for marigold (Tagetes erecta).</title>
        <authorList>
            <person name="Jiang F."/>
            <person name="Yuan L."/>
            <person name="Wang S."/>
            <person name="Wang H."/>
            <person name="Xu D."/>
            <person name="Wang A."/>
            <person name="Fan W."/>
        </authorList>
    </citation>
    <scope>NUCLEOTIDE SEQUENCE</scope>
    <source>
        <strain evidence="1">WSJ</strain>
        <tissue evidence="1">Leaf</tissue>
    </source>
</reference>
<evidence type="ECO:0000313" key="1">
    <source>
        <dbReference type="EMBL" id="KAK1410069.1"/>
    </source>
</evidence>
<accession>A0AAD8JV45</accession>
<gene>
    <name evidence="1" type="ORF">QVD17_36602</name>
</gene>
<sequence length="107" mass="11932">MIGLRTCREEEEENTNSYSLVGDLSVCNPGMTDLAGWSGIEVEGVNGVRDFKGVIGDEVGSNILKKSLCAIVMATVWSLWLERNNRLFNYKRILVGVVEKIKVTTFF</sequence>
<comment type="caution">
    <text evidence="1">The sequence shown here is derived from an EMBL/GenBank/DDBJ whole genome shotgun (WGS) entry which is preliminary data.</text>
</comment>
<dbReference type="Proteomes" id="UP001229421">
    <property type="component" value="Unassembled WGS sequence"/>
</dbReference>
<protein>
    <submittedName>
        <fullName evidence="1">Uncharacterized protein</fullName>
    </submittedName>
</protein>
<name>A0AAD8JV45_TARER</name>
<organism evidence="1 2">
    <name type="scientific">Tagetes erecta</name>
    <name type="common">African marigold</name>
    <dbReference type="NCBI Taxonomy" id="13708"/>
    <lineage>
        <taxon>Eukaryota</taxon>
        <taxon>Viridiplantae</taxon>
        <taxon>Streptophyta</taxon>
        <taxon>Embryophyta</taxon>
        <taxon>Tracheophyta</taxon>
        <taxon>Spermatophyta</taxon>
        <taxon>Magnoliopsida</taxon>
        <taxon>eudicotyledons</taxon>
        <taxon>Gunneridae</taxon>
        <taxon>Pentapetalae</taxon>
        <taxon>asterids</taxon>
        <taxon>campanulids</taxon>
        <taxon>Asterales</taxon>
        <taxon>Asteraceae</taxon>
        <taxon>Asteroideae</taxon>
        <taxon>Heliantheae alliance</taxon>
        <taxon>Tageteae</taxon>
        <taxon>Tagetes</taxon>
    </lineage>
</organism>